<evidence type="ECO:0000313" key="2">
    <source>
        <dbReference type="EMBL" id="UGV19821.1"/>
    </source>
</evidence>
<dbReference type="Proteomes" id="UP000827603">
    <property type="component" value="Segment"/>
</dbReference>
<sequence>MNHYAYLLTFADGMYYIGARSCKLPPELDTTYLGSGRGLPVDRKDNPPVKTILRTFNTRQELMDFERSYIEEHNCVASPNWYNQRVATHDRHGSVSWNKGISVDRTEAGKTFSRRYNGNRTPAMIVAHAATAEKIRGTKCKDKGHAGTSNTAFQPWYYVTPEGVYVEIHDQTKKDVAPTLGLKEHQIANRMRECNQHKPAPTKPLKGWIFGNLPRPADTAED</sequence>
<feature type="region of interest" description="Disordered" evidence="1">
    <location>
        <begin position="198"/>
        <end position="222"/>
    </location>
</feature>
<evidence type="ECO:0000313" key="3">
    <source>
        <dbReference type="Proteomes" id="UP000827603"/>
    </source>
</evidence>
<proteinExistence type="predicted"/>
<organism evidence="2 3">
    <name type="scientific">Pseudomonas phage VB_PaeP_VL1</name>
    <dbReference type="NCBI Taxonomy" id="2894395"/>
    <lineage>
        <taxon>Viruses</taxon>
        <taxon>Duplodnaviria</taxon>
        <taxon>Heunggongvirae</taxon>
        <taxon>Uroviricota</taxon>
        <taxon>Caudoviricetes</taxon>
        <taxon>Schitoviridae</taxon>
        <taxon>Migulavirinae</taxon>
        <taxon>Litunavirus</taxon>
        <taxon>Litunavirus Vl1</taxon>
    </lineage>
</organism>
<evidence type="ECO:0000256" key="1">
    <source>
        <dbReference type="SAM" id="MobiDB-lite"/>
    </source>
</evidence>
<evidence type="ECO:0008006" key="4">
    <source>
        <dbReference type="Google" id="ProtNLM"/>
    </source>
</evidence>
<protein>
    <recommendedName>
        <fullName evidence="4">Homing endonuclease</fullName>
    </recommendedName>
</protein>
<name>A0AAE8YZ35_9CAUD</name>
<reference evidence="2 3" key="1">
    <citation type="submission" date="2021-10" db="EMBL/GenBank/DDBJ databases">
        <authorList>
            <person name="Lerdsittikul V."/>
            <person name="Apiratwarrasakul S."/>
            <person name="Thongdee M."/>
        </authorList>
    </citation>
    <scope>NUCLEOTIDE SEQUENCE [LARGE SCALE GENOMIC DNA]</scope>
</reference>
<accession>A0AAE8YZ35</accession>
<gene>
    <name evidence="2" type="ORF">vBPaePVL1_25</name>
</gene>
<dbReference type="EMBL" id="OK665488">
    <property type="protein sequence ID" value="UGV19821.1"/>
    <property type="molecule type" value="Genomic_DNA"/>
</dbReference>
<keyword evidence="3" id="KW-1185">Reference proteome</keyword>